<feature type="domain" description="Cyclic nucleotide-binding" evidence="4">
    <location>
        <begin position="13"/>
        <end position="134"/>
    </location>
</feature>
<name>A0A2J6WR79_9BACT</name>
<evidence type="ECO:0000313" key="7">
    <source>
        <dbReference type="Proteomes" id="UP000242881"/>
    </source>
</evidence>
<evidence type="ECO:0000256" key="1">
    <source>
        <dbReference type="ARBA" id="ARBA00023015"/>
    </source>
</evidence>
<reference evidence="6 7" key="1">
    <citation type="submission" date="2018-01" db="EMBL/GenBank/DDBJ databases">
        <title>Metagenomic assembled genomes from two thermal pools in the Uzon Caldera, Kamchatka, Russia.</title>
        <authorList>
            <person name="Wilkins L."/>
            <person name="Ettinger C."/>
        </authorList>
    </citation>
    <scope>NUCLEOTIDE SEQUENCE [LARGE SCALE GENOMIC DNA]</scope>
    <source>
        <strain evidence="6">ZAV-05</strain>
    </source>
</reference>
<evidence type="ECO:0000256" key="3">
    <source>
        <dbReference type="ARBA" id="ARBA00023163"/>
    </source>
</evidence>
<keyword evidence="1" id="KW-0805">Transcription regulation</keyword>
<dbReference type="InterPro" id="IPR012318">
    <property type="entry name" value="HTH_CRP"/>
</dbReference>
<dbReference type="SUPFAM" id="SSF46785">
    <property type="entry name" value="Winged helix' DNA-binding domain"/>
    <property type="match status" value="1"/>
</dbReference>
<dbReference type="InterPro" id="IPR018490">
    <property type="entry name" value="cNMP-bd_dom_sf"/>
</dbReference>
<keyword evidence="3" id="KW-0804">Transcription</keyword>
<dbReference type="Pfam" id="PF13545">
    <property type="entry name" value="HTH_Crp_2"/>
    <property type="match status" value="1"/>
</dbReference>
<evidence type="ECO:0000259" key="4">
    <source>
        <dbReference type="PROSITE" id="PS50042"/>
    </source>
</evidence>
<dbReference type="InterPro" id="IPR036390">
    <property type="entry name" value="WH_DNA-bd_sf"/>
</dbReference>
<dbReference type="PROSITE" id="PS50042">
    <property type="entry name" value="CNMP_BINDING_3"/>
    <property type="match status" value="1"/>
</dbReference>
<dbReference type="PROSITE" id="PS51063">
    <property type="entry name" value="HTH_CRP_2"/>
    <property type="match status" value="1"/>
</dbReference>
<dbReference type="PANTHER" id="PTHR24567">
    <property type="entry name" value="CRP FAMILY TRANSCRIPTIONAL REGULATORY PROTEIN"/>
    <property type="match status" value="1"/>
</dbReference>
<accession>A0A2J6WR79</accession>
<dbReference type="PRINTS" id="PR00034">
    <property type="entry name" value="HTHCRP"/>
</dbReference>
<organism evidence="6 7">
    <name type="scientific">Calditerrivibrio nitroreducens</name>
    <dbReference type="NCBI Taxonomy" id="477976"/>
    <lineage>
        <taxon>Bacteria</taxon>
        <taxon>Pseudomonadati</taxon>
        <taxon>Deferribacterota</taxon>
        <taxon>Deferribacteres</taxon>
        <taxon>Deferribacterales</taxon>
        <taxon>Calditerrivibrionaceae</taxon>
    </lineage>
</organism>
<dbReference type="InterPro" id="IPR036388">
    <property type="entry name" value="WH-like_DNA-bd_sf"/>
</dbReference>
<dbReference type="SMART" id="SM00100">
    <property type="entry name" value="cNMP"/>
    <property type="match status" value="1"/>
</dbReference>
<dbReference type="Gene3D" id="1.10.10.10">
    <property type="entry name" value="Winged helix-like DNA-binding domain superfamily/Winged helix DNA-binding domain"/>
    <property type="match status" value="1"/>
</dbReference>
<sequence>MKKIDAIRIFCNTFLGGIDEELCSMMETVTAVITKKKGEIFFIEGEHGSNVFFLISGLIKLYKTNDEGKEAIIHFVKSGEIFAEILFFLQNRYPVTSVALEDCIALSIDSKKIEELISKKSKFAMKLIGALSKRIKYLINMLENLTLSDLSTRFLNYIKTLAEQKKSDEIVLPVKKGDLAILLGATPEAFSRMLKKLKDDGIIEMEGRKIKLLKMI</sequence>
<feature type="domain" description="HTH crp-type" evidence="5">
    <location>
        <begin position="148"/>
        <end position="216"/>
    </location>
</feature>
<dbReference type="InterPro" id="IPR000595">
    <property type="entry name" value="cNMP-bd_dom"/>
</dbReference>
<comment type="caution">
    <text evidence="6">The sequence shown here is derived from an EMBL/GenBank/DDBJ whole genome shotgun (WGS) entry which is preliminary data.</text>
</comment>
<dbReference type="SMART" id="SM00419">
    <property type="entry name" value="HTH_CRP"/>
    <property type="match status" value="1"/>
</dbReference>
<dbReference type="CDD" id="cd00038">
    <property type="entry name" value="CAP_ED"/>
    <property type="match status" value="1"/>
</dbReference>
<dbReference type="Proteomes" id="UP000242881">
    <property type="component" value="Unassembled WGS sequence"/>
</dbReference>
<protein>
    <submittedName>
        <fullName evidence="6">Crp/Fnr family transcriptional regulator</fullName>
    </submittedName>
</protein>
<proteinExistence type="predicted"/>
<keyword evidence="2" id="KW-0238">DNA-binding</keyword>
<dbReference type="InterPro" id="IPR014710">
    <property type="entry name" value="RmlC-like_jellyroll"/>
</dbReference>
<evidence type="ECO:0000259" key="5">
    <source>
        <dbReference type="PROSITE" id="PS51063"/>
    </source>
</evidence>
<dbReference type="SUPFAM" id="SSF51206">
    <property type="entry name" value="cAMP-binding domain-like"/>
    <property type="match status" value="1"/>
</dbReference>
<dbReference type="AlphaFoldDB" id="A0A2J6WR79"/>
<dbReference type="InterPro" id="IPR050397">
    <property type="entry name" value="Env_Response_Regulators"/>
</dbReference>
<dbReference type="RefSeq" id="WP_424604837.1">
    <property type="nucleotide sequence ID" value="NZ_JBNAVA010000001.1"/>
</dbReference>
<evidence type="ECO:0000313" key="6">
    <source>
        <dbReference type="EMBL" id="PMP72850.1"/>
    </source>
</evidence>
<dbReference type="GO" id="GO:0003677">
    <property type="term" value="F:DNA binding"/>
    <property type="evidence" value="ECO:0007669"/>
    <property type="project" value="UniProtKB-KW"/>
</dbReference>
<dbReference type="GO" id="GO:0005829">
    <property type="term" value="C:cytosol"/>
    <property type="evidence" value="ECO:0007669"/>
    <property type="project" value="TreeGrafter"/>
</dbReference>
<dbReference type="PANTHER" id="PTHR24567:SF26">
    <property type="entry name" value="REGULATORY PROTEIN YEIL"/>
    <property type="match status" value="1"/>
</dbReference>
<dbReference type="Gene3D" id="2.60.120.10">
    <property type="entry name" value="Jelly Rolls"/>
    <property type="match status" value="1"/>
</dbReference>
<dbReference type="Pfam" id="PF00027">
    <property type="entry name" value="cNMP_binding"/>
    <property type="match status" value="1"/>
</dbReference>
<dbReference type="EMBL" id="PNIN01000015">
    <property type="protein sequence ID" value="PMP72850.1"/>
    <property type="molecule type" value="Genomic_DNA"/>
</dbReference>
<dbReference type="GO" id="GO:0003700">
    <property type="term" value="F:DNA-binding transcription factor activity"/>
    <property type="evidence" value="ECO:0007669"/>
    <property type="project" value="TreeGrafter"/>
</dbReference>
<gene>
    <name evidence="6" type="ORF">C0187_00795</name>
</gene>
<evidence type="ECO:0000256" key="2">
    <source>
        <dbReference type="ARBA" id="ARBA00023125"/>
    </source>
</evidence>